<evidence type="ECO:0000256" key="1">
    <source>
        <dbReference type="SAM" id="MobiDB-lite"/>
    </source>
</evidence>
<reference evidence="2" key="2">
    <citation type="submission" date="2021-04" db="EMBL/GenBank/DDBJ databases">
        <authorList>
            <person name="Gilroy R."/>
        </authorList>
    </citation>
    <scope>NUCLEOTIDE SEQUENCE</scope>
    <source>
        <strain evidence="2">ChiBcec18-1249</strain>
    </source>
</reference>
<protein>
    <submittedName>
        <fullName evidence="2">Uncharacterized protein</fullName>
    </submittedName>
</protein>
<reference evidence="2" key="1">
    <citation type="journal article" date="2021" name="PeerJ">
        <title>Extensive microbial diversity within the chicken gut microbiome revealed by metagenomics and culture.</title>
        <authorList>
            <person name="Gilroy R."/>
            <person name="Ravi A."/>
            <person name="Getino M."/>
            <person name="Pursley I."/>
            <person name="Horton D.L."/>
            <person name="Alikhan N.F."/>
            <person name="Baker D."/>
            <person name="Gharbi K."/>
            <person name="Hall N."/>
            <person name="Watson M."/>
            <person name="Adriaenssens E.M."/>
            <person name="Foster-Nyarko E."/>
            <person name="Jarju S."/>
            <person name="Secka A."/>
            <person name="Antonio M."/>
            <person name="Oren A."/>
            <person name="Chaudhuri R.R."/>
            <person name="La Ragione R."/>
            <person name="Hildebrand F."/>
            <person name="Pallen M.J."/>
        </authorList>
    </citation>
    <scope>NUCLEOTIDE SEQUENCE</scope>
    <source>
        <strain evidence="2">ChiBcec18-1249</strain>
    </source>
</reference>
<dbReference type="AlphaFoldDB" id="A0A9D2RSV3"/>
<name>A0A9D2RSV3_9FIRM</name>
<feature type="region of interest" description="Disordered" evidence="1">
    <location>
        <begin position="1"/>
        <end position="52"/>
    </location>
</feature>
<sequence>MNTQHTKDPALDPAAHASTARENPVQTPTATDTAKEQKKKTRSARTTQGHQQVLSQELVDFARKTEDRISRKFGSFVAAHKMRNVDVYHTFSPLISDPSKVTLMMQGVQKVPLPVLVALHYHFGVDLNEFIAGDSHKPNLPPDVEQKILELADAIRQYQNRN</sequence>
<feature type="compositionally biased region" description="Polar residues" evidence="1">
    <location>
        <begin position="20"/>
        <end position="32"/>
    </location>
</feature>
<evidence type="ECO:0000313" key="3">
    <source>
        <dbReference type="Proteomes" id="UP000823824"/>
    </source>
</evidence>
<feature type="compositionally biased region" description="Basic and acidic residues" evidence="1">
    <location>
        <begin position="1"/>
        <end position="10"/>
    </location>
</feature>
<proteinExistence type="predicted"/>
<dbReference type="Proteomes" id="UP000823824">
    <property type="component" value="Unassembled WGS sequence"/>
</dbReference>
<dbReference type="EMBL" id="DWZJ01000098">
    <property type="protein sequence ID" value="HJB14136.1"/>
    <property type="molecule type" value="Genomic_DNA"/>
</dbReference>
<evidence type="ECO:0000313" key="2">
    <source>
        <dbReference type="EMBL" id="HJB14136.1"/>
    </source>
</evidence>
<organism evidence="2 3">
    <name type="scientific">Candidatus Oscillibacter excrementigallinarum</name>
    <dbReference type="NCBI Taxonomy" id="2838716"/>
    <lineage>
        <taxon>Bacteria</taxon>
        <taxon>Bacillati</taxon>
        <taxon>Bacillota</taxon>
        <taxon>Clostridia</taxon>
        <taxon>Eubacteriales</taxon>
        <taxon>Oscillospiraceae</taxon>
        <taxon>Oscillibacter</taxon>
    </lineage>
</organism>
<gene>
    <name evidence="2" type="ORF">H9787_10580</name>
</gene>
<comment type="caution">
    <text evidence="2">The sequence shown here is derived from an EMBL/GenBank/DDBJ whole genome shotgun (WGS) entry which is preliminary data.</text>
</comment>
<accession>A0A9D2RSV3</accession>